<dbReference type="PANTHER" id="PTHR33375">
    <property type="entry name" value="CHROMOSOME-PARTITIONING PROTEIN PARB-RELATED"/>
    <property type="match status" value="1"/>
</dbReference>
<dbReference type="GO" id="GO:0007059">
    <property type="term" value="P:chromosome segregation"/>
    <property type="evidence" value="ECO:0007669"/>
    <property type="project" value="TreeGrafter"/>
</dbReference>
<feature type="domain" description="ParB-like N-terminal" evidence="1">
    <location>
        <begin position="4"/>
        <end position="90"/>
    </location>
</feature>
<dbReference type="InterPro" id="IPR003115">
    <property type="entry name" value="ParB_N"/>
</dbReference>
<proteinExistence type="predicted"/>
<dbReference type="InterPro" id="IPR050336">
    <property type="entry name" value="Chromosome_partition/occlusion"/>
</dbReference>
<dbReference type="GO" id="GO:0045881">
    <property type="term" value="P:positive regulation of sporulation resulting in formation of a cellular spore"/>
    <property type="evidence" value="ECO:0007669"/>
    <property type="project" value="TreeGrafter"/>
</dbReference>
<dbReference type="InterPro" id="IPR036086">
    <property type="entry name" value="ParB/Sulfiredoxin_sf"/>
</dbReference>
<evidence type="ECO:0000313" key="2">
    <source>
        <dbReference type="EMBL" id="DAF58322.1"/>
    </source>
</evidence>
<evidence type="ECO:0000259" key="1">
    <source>
        <dbReference type="SMART" id="SM00470"/>
    </source>
</evidence>
<organism evidence="2">
    <name type="scientific">Myoviridae sp. ct6eX13</name>
    <dbReference type="NCBI Taxonomy" id="2827660"/>
    <lineage>
        <taxon>Viruses</taxon>
        <taxon>Duplodnaviria</taxon>
        <taxon>Heunggongvirae</taxon>
        <taxon>Uroviricota</taxon>
        <taxon>Caudoviricetes</taxon>
    </lineage>
</organism>
<dbReference type="SUPFAM" id="SSF110849">
    <property type="entry name" value="ParB/Sulfiredoxin"/>
    <property type="match status" value="1"/>
</dbReference>
<reference evidence="2" key="1">
    <citation type="journal article" date="2021" name="Proc. Natl. Acad. Sci. U.S.A.">
        <title>A Catalog of Tens of Thousands of Viruses from Human Metagenomes Reveals Hidden Associations with Chronic Diseases.</title>
        <authorList>
            <person name="Tisza M.J."/>
            <person name="Buck C.B."/>
        </authorList>
    </citation>
    <scope>NUCLEOTIDE SEQUENCE</scope>
    <source>
        <strain evidence="2">Ct6eX13</strain>
    </source>
</reference>
<dbReference type="Gene3D" id="3.90.1530.10">
    <property type="entry name" value="Conserved hypothetical protein from pyrococcus furiosus pfu- 392566-001, ParB domain"/>
    <property type="match status" value="1"/>
</dbReference>
<accession>A0A8S5T6C7</accession>
<name>A0A8S5T6C7_9CAUD</name>
<dbReference type="Pfam" id="PF02195">
    <property type="entry name" value="ParB_N"/>
    <property type="match status" value="1"/>
</dbReference>
<dbReference type="SMART" id="SM00470">
    <property type="entry name" value="ParB"/>
    <property type="match status" value="1"/>
</dbReference>
<dbReference type="CDD" id="cd16403">
    <property type="entry name" value="ParB_N_like_MT"/>
    <property type="match status" value="1"/>
</dbReference>
<dbReference type="PANTHER" id="PTHR33375:SF1">
    <property type="entry name" value="CHROMOSOME-PARTITIONING PROTEIN PARB-RELATED"/>
    <property type="match status" value="1"/>
</dbReference>
<sequence>MKIEMRRLADIVPYAANAKKHDARQVANVAESIRQYGFVQPVVVDADSVIVIGHCRVLAAQKLGMEEVPCVCVSDLTPEQVNALRIVDNKSNESPWDLGLLAGELPALDLSGFDFEWINPEVPEPLHGSAEACAAALEDNPLAEDDPGYQAFLEKFAPKKTTDDCYTPQNVYEVAKTWAVEKYGLSGLQVLRPFYPGGDYKAVTYDSDSVVIDNPPFSIISEICEWYVQNGVRFFLFAPALTLFGIGRGLLNYVACGAGITFENGANVGISFVTNMDSCAVESAPDLRERLDAANDENLRAVRKELPKYSYPAQVLTSAMVQYFAAHGVDFRVPHGHLAFTRALDSQREAGKGVFGSGFLISEKAAAEKAAALKWPLSERELAIVASLGRDGGDCHGDG</sequence>
<protein>
    <submittedName>
        <fullName evidence="2">ParB protein</fullName>
    </submittedName>
</protein>
<dbReference type="EMBL" id="BK032750">
    <property type="protein sequence ID" value="DAF58322.1"/>
    <property type="molecule type" value="Genomic_DNA"/>
</dbReference>